<gene>
    <name evidence="1" type="ORF">g.5598</name>
</gene>
<sequence>MKKIKRIICCYTCKKQEVKEEIDMPVTLNEANNGDTNLDTNDDGMTETVKIGDIRAKLKVTVFMEETNIDEETREAVDEFIRMMEVKVVLNKFKEEETVKMDDLMKKIRLGVRLKGMKVGLMGIMGNRRAVEVLDKTWIVVSFERMDTDVVLKEIRIKDMIEKMMGVYRRRCSVGVQEEAEGEVEEEEKIINQAAKMAVVNSKKKKRNLYTIPLQYKRKGENKF</sequence>
<reference evidence="1" key="1">
    <citation type="submission" date="2015-12" db="EMBL/GenBank/DDBJ databases">
        <title>De novo transcriptome assembly of four potential Pierce s Disease insect vectors from Arizona vineyards.</title>
        <authorList>
            <person name="Tassone E.E."/>
        </authorList>
    </citation>
    <scope>NUCLEOTIDE SEQUENCE</scope>
</reference>
<accession>A0A1B6DKA7</accession>
<organism evidence="1">
    <name type="scientific">Clastoptera arizonana</name>
    <name type="common">Arizona spittle bug</name>
    <dbReference type="NCBI Taxonomy" id="38151"/>
    <lineage>
        <taxon>Eukaryota</taxon>
        <taxon>Metazoa</taxon>
        <taxon>Ecdysozoa</taxon>
        <taxon>Arthropoda</taxon>
        <taxon>Hexapoda</taxon>
        <taxon>Insecta</taxon>
        <taxon>Pterygota</taxon>
        <taxon>Neoptera</taxon>
        <taxon>Paraneoptera</taxon>
        <taxon>Hemiptera</taxon>
        <taxon>Auchenorrhyncha</taxon>
        <taxon>Cercopoidea</taxon>
        <taxon>Clastopteridae</taxon>
        <taxon>Clastoptera</taxon>
    </lineage>
</organism>
<name>A0A1B6DKA7_9HEMI</name>
<dbReference type="AlphaFoldDB" id="A0A1B6DKA7"/>
<dbReference type="EMBL" id="GEDC01011174">
    <property type="protein sequence ID" value="JAS26124.1"/>
    <property type="molecule type" value="Transcribed_RNA"/>
</dbReference>
<protein>
    <submittedName>
        <fullName evidence="1">Uncharacterized protein</fullName>
    </submittedName>
</protein>
<evidence type="ECO:0000313" key="1">
    <source>
        <dbReference type="EMBL" id="JAS26124.1"/>
    </source>
</evidence>
<proteinExistence type="predicted"/>